<dbReference type="RefSeq" id="WP_229343643.1">
    <property type="nucleotide sequence ID" value="NZ_JAJFAT010000002.1"/>
</dbReference>
<dbReference type="EMBL" id="JAJFAT010000002">
    <property type="protein sequence ID" value="MCC3144112.1"/>
    <property type="molecule type" value="Genomic_DNA"/>
</dbReference>
<evidence type="ECO:0000313" key="3">
    <source>
        <dbReference type="Proteomes" id="UP001199296"/>
    </source>
</evidence>
<gene>
    <name evidence="2" type="ORF">LJ207_02115</name>
</gene>
<dbReference type="InterPro" id="IPR050792">
    <property type="entry name" value="ADP-ribosylglycohydrolase"/>
</dbReference>
<evidence type="ECO:0000313" key="2">
    <source>
        <dbReference type="EMBL" id="MCC3144112.1"/>
    </source>
</evidence>
<accession>A0AAW4WYQ0</accession>
<keyword evidence="1" id="KW-0479">Metal-binding</keyword>
<feature type="binding site" evidence="1">
    <location>
        <position position="283"/>
    </location>
    <ligand>
        <name>Mg(2+)</name>
        <dbReference type="ChEBI" id="CHEBI:18420"/>
        <label>1</label>
    </ligand>
</feature>
<protein>
    <submittedName>
        <fullName evidence="2">ADP-ribosylglycohydrolase family protein</fullName>
    </submittedName>
</protein>
<proteinExistence type="predicted"/>
<feature type="binding site" evidence="1">
    <location>
        <position position="62"/>
    </location>
    <ligand>
        <name>Mg(2+)</name>
        <dbReference type="ChEBI" id="CHEBI:18420"/>
        <label>1</label>
    </ligand>
</feature>
<dbReference type="InterPro" id="IPR005502">
    <property type="entry name" value="Ribosyl_crysJ1"/>
</dbReference>
<dbReference type="AlphaFoldDB" id="A0AAW4WYQ0"/>
<dbReference type="PANTHER" id="PTHR16222:SF12">
    <property type="entry name" value="ADP-RIBOSYLGLYCOHYDROLASE-RELATED"/>
    <property type="match status" value="1"/>
</dbReference>
<reference evidence="2 3" key="1">
    <citation type="submission" date="2021-10" db="EMBL/GenBank/DDBJ databases">
        <authorList>
            <person name="Grouzdev D.S."/>
            <person name="Pantiukh K.S."/>
            <person name="Krutkina M.S."/>
        </authorList>
    </citation>
    <scope>NUCLEOTIDE SEQUENCE [LARGE SCALE GENOMIC DNA]</scope>
    <source>
        <strain evidence="2 3">Z-7514</strain>
    </source>
</reference>
<feature type="binding site" evidence="1">
    <location>
        <position position="63"/>
    </location>
    <ligand>
        <name>Mg(2+)</name>
        <dbReference type="ChEBI" id="CHEBI:18420"/>
        <label>1</label>
    </ligand>
</feature>
<feature type="binding site" evidence="1">
    <location>
        <position position="284"/>
    </location>
    <ligand>
        <name>Mg(2+)</name>
        <dbReference type="ChEBI" id="CHEBI:18420"/>
        <label>1</label>
    </ligand>
</feature>
<keyword evidence="1" id="KW-0460">Magnesium</keyword>
<dbReference type="Proteomes" id="UP001199296">
    <property type="component" value="Unassembled WGS sequence"/>
</dbReference>
<name>A0AAW4WYQ0_9FIRM</name>
<sequence length="332" mass="37039">MDIADRAYGVLAGLALGDAAGMPFEMLNREKIKALTKDEQLFYQIPEDHFLDRELTRAEVTDDTLLTLHLANFLIDNHANLSKDDYYYSLAHFIKDKQLIEKGIIGPSTTKMVKKILQNENFSLGERAGFSSGLPMKITPLGIIYSDKQADKILAVIEEIAYYSHYTDTALSAAAGVAAFISAALSGKEYQNIIEFSFKLMEKAEKLALKTFQPSTFKRTEFLFSYLQKYSSQEKALDFISQVMGTGINSYEVVPAALAVFDLYLGQPIKAIKKSIALGGDTDTITAILGSFIGAYYGIDVFETEWLQLLNQVNDNLELKETANLLLELREL</sequence>
<comment type="caution">
    <text evidence="2">The sequence shown here is derived from an EMBL/GenBank/DDBJ whole genome shotgun (WGS) entry which is preliminary data.</text>
</comment>
<keyword evidence="3" id="KW-1185">Reference proteome</keyword>
<feature type="binding site" evidence="1">
    <location>
        <position position="61"/>
    </location>
    <ligand>
        <name>Mg(2+)</name>
        <dbReference type="ChEBI" id="CHEBI:18420"/>
        <label>1</label>
    </ligand>
</feature>
<dbReference type="Pfam" id="PF03747">
    <property type="entry name" value="ADP_ribosyl_GH"/>
    <property type="match status" value="1"/>
</dbReference>
<dbReference type="Gene3D" id="1.10.4080.10">
    <property type="entry name" value="ADP-ribosylation/Crystallin J1"/>
    <property type="match status" value="1"/>
</dbReference>
<dbReference type="SUPFAM" id="SSF101478">
    <property type="entry name" value="ADP-ribosylglycohydrolase"/>
    <property type="match status" value="1"/>
</dbReference>
<feature type="binding site" evidence="1">
    <location>
        <position position="281"/>
    </location>
    <ligand>
        <name>Mg(2+)</name>
        <dbReference type="ChEBI" id="CHEBI:18420"/>
        <label>1</label>
    </ligand>
</feature>
<dbReference type="GO" id="GO:0046872">
    <property type="term" value="F:metal ion binding"/>
    <property type="evidence" value="ECO:0007669"/>
    <property type="project" value="UniProtKB-KW"/>
</dbReference>
<dbReference type="PANTHER" id="PTHR16222">
    <property type="entry name" value="ADP-RIBOSYLGLYCOHYDROLASE"/>
    <property type="match status" value="1"/>
</dbReference>
<organism evidence="2 3">
    <name type="scientific">Halanaerobium polyolivorans</name>
    <dbReference type="NCBI Taxonomy" id="2886943"/>
    <lineage>
        <taxon>Bacteria</taxon>
        <taxon>Bacillati</taxon>
        <taxon>Bacillota</taxon>
        <taxon>Clostridia</taxon>
        <taxon>Halanaerobiales</taxon>
        <taxon>Halanaerobiaceae</taxon>
        <taxon>Halanaerobium</taxon>
    </lineage>
</organism>
<dbReference type="InterPro" id="IPR036705">
    <property type="entry name" value="Ribosyl_crysJ1_sf"/>
</dbReference>
<evidence type="ECO:0000256" key="1">
    <source>
        <dbReference type="PIRSR" id="PIRSR605502-1"/>
    </source>
</evidence>
<comment type="cofactor">
    <cofactor evidence="1">
        <name>Mg(2+)</name>
        <dbReference type="ChEBI" id="CHEBI:18420"/>
    </cofactor>
    <text evidence="1">Binds 2 magnesium ions per subunit.</text>
</comment>